<dbReference type="GO" id="GO:0003677">
    <property type="term" value="F:DNA binding"/>
    <property type="evidence" value="ECO:0007669"/>
    <property type="project" value="UniProtKB-KW"/>
</dbReference>
<reference evidence="13 14" key="1">
    <citation type="submission" date="2024-02" db="EMBL/GenBank/DDBJ databases">
        <authorList>
            <person name="Vignale AGUSTIN F."/>
            <person name="Sosa J E."/>
            <person name="Modenutti C."/>
        </authorList>
    </citation>
    <scope>NUCLEOTIDE SEQUENCE [LARGE SCALE GENOMIC DNA]</scope>
</reference>
<keyword evidence="10" id="KW-0175">Coiled coil</keyword>
<evidence type="ECO:0000256" key="11">
    <source>
        <dbReference type="SAM" id="MobiDB-lite"/>
    </source>
</evidence>
<dbReference type="Proteomes" id="UP001642360">
    <property type="component" value="Unassembled WGS sequence"/>
</dbReference>
<keyword evidence="7" id="KW-0804">Transcription</keyword>
<evidence type="ECO:0000313" key="14">
    <source>
        <dbReference type="Proteomes" id="UP001642360"/>
    </source>
</evidence>
<keyword evidence="5" id="KW-0346">Stress response</keyword>
<dbReference type="Pfam" id="PF00447">
    <property type="entry name" value="HSF_DNA-bind"/>
    <property type="match status" value="1"/>
</dbReference>
<evidence type="ECO:0000256" key="2">
    <source>
        <dbReference type="ARBA" id="ARBA00011233"/>
    </source>
</evidence>
<evidence type="ECO:0000256" key="5">
    <source>
        <dbReference type="ARBA" id="ARBA00023016"/>
    </source>
</evidence>
<dbReference type="SUPFAM" id="SSF46785">
    <property type="entry name" value="Winged helix' DNA-binding domain"/>
    <property type="match status" value="1"/>
</dbReference>
<name>A0ABC8TSW7_9AQUA</name>
<sequence>METENIIAPFVLKTYQMVNDLTTDSLISWGRGNNSFIVIDLLDFSQSLLPAYFKHNNFSSFVRQLNTYGFRKVDPDRWEFACEWFLRGQTHLLKNIVRRKQSKNNHTMQNKLEDYEDEGMVMEIERLKQEQKALEQELEGMNKRLEATERRPKQVMAFLSKVAKDPEILPRMMFQKERTRRFGEKKGRLNLPQKSSVRSEKEEETKAVNGASPISSPDSNFDMRNYFPSSSSPETPSTKCLSERQYLGWHAMTQEPLNWATSSSSLSPGSLSATDGFAAVSTPVDSVAGYGNLSGGVLGNFGVVMAGIETSPPPYPFSLLRGGF</sequence>
<dbReference type="GO" id="GO:0005634">
    <property type="term" value="C:nucleus"/>
    <property type="evidence" value="ECO:0007669"/>
    <property type="project" value="UniProtKB-SubCell"/>
</dbReference>
<proteinExistence type="inferred from homology"/>
<evidence type="ECO:0000256" key="7">
    <source>
        <dbReference type="ARBA" id="ARBA00023163"/>
    </source>
</evidence>
<keyword evidence="8" id="KW-0539">Nucleus</keyword>
<feature type="region of interest" description="Disordered" evidence="11">
    <location>
        <begin position="179"/>
        <end position="221"/>
    </location>
</feature>
<evidence type="ECO:0000313" key="13">
    <source>
        <dbReference type="EMBL" id="CAK9170695.1"/>
    </source>
</evidence>
<feature type="coiled-coil region" evidence="10">
    <location>
        <begin position="98"/>
        <end position="151"/>
    </location>
</feature>
<evidence type="ECO:0000259" key="12">
    <source>
        <dbReference type="PROSITE" id="PS00434"/>
    </source>
</evidence>
<keyword evidence="6" id="KW-0238">DNA-binding</keyword>
<dbReference type="Gene3D" id="1.10.10.10">
    <property type="entry name" value="Winged helix-like DNA-binding domain superfamily/Winged helix DNA-binding domain"/>
    <property type="match status" value="1"/>
</dbReference>
<comment type="caution">
    <text evidence="13">The sequence shown here is derived from an EMBL/GenBank/DDBJ whole genome shotgun (WGS) entry which is preliminary data.</text>
</comment>
<dbReference type="FunFam" id="1.10.10.10:FF:000037">
    <property type="entry name" value="Heat stress transcription factor B-4"/>
    <property type="match status" value="1"/>
</dbReference>
<keyword evidence="4" id="KW-0805">Transcription regulation</keyword>
<dbReference type="InterPro" id="IPR000232">
    <property type="entry name" value="HSF_DNA-bd"/>
</dbReference>
<evidence type="ECO:0000256" key="9">
    <source>
        <dbReference type="RuleBase" id="RU004020"/>
    </source>
</evidence>
<comment type="subcellular location">
    <subcellularLocation>
        <location evidence="1">Nucleus</location>
    </subcellularLocation>
</comment>
<evidence type="ECO:0000256" key="4">
    <source>
        <dbReference type="ARBA" id="ARBA00023015"/>
    </source>
</evidence>
<dbReference type="InterPro" id="IPR036388">
    <property type="entry name" value="WH-like_DNA-bd_sf"/>
</dbReference>
<dbReference type="PANTHER" id="PTHR10015">
    <property type="entry name" value="HEAT SHOCK TRANSCRIPTION FACTOR"/>
    <property type="match status" value="1"/>
</dbReference>
<evidence type="ECO:0000256" key="10">
    <source>
        <dbReference type="SAM" id="Coils"/>
    </source>
</evidence>
<feature type="domain" description="HSF-type DNA-binding" evidence="12">
    <location>
        <begin position="49"/>
        <end position="73"/>
    </location>
</feature>
<dbReference type="InterPro" id="IPR036390">
    <property type="entry name" value="WH_DNA-bd_sf"/>
</dbReference>
<comment type="similarity">
    <text evidence="9">Belongs to the HSF family.</text>
</comment>
<evidence type="ECO:0000256" key="6">
    <source>
        <dbReference type="ARBA" id="ARBA00023125"/>
    </source>
</evidence>
<accession>A0ABC8TSW7</accession>
<evidence type="ECO:0000256" key="1">
    <source>
        <dbReference type="ARBA" id="ARBA00004123"/>
    </source>
</evidence>
<dbReference type="EMBL" id="CAUOFW020005547">
    <property type="protein sequence ID" value="CAK9170695.1"/>
    <property type="molecule type" value="Genomic_DNA"/>
</dbReference>
<keyword evidence="3" id="KW-0597">Phosphoprotein</keyword>
<feature type="compositionally biased region" description="Basic and acidic residues" evidence="11">
    <location>
        <begin position="197"/>
        <end position="206"/>
    </location>
</feature>
<dbReference type="PRINTS" id="PR00056">
    <property type="entry name" value="HSFDOMAIN"/>
</dbReference>
<gene>
    <name evidence="13" type="ORF">ILEXP_LOCUS40193</name>
</gene>
<protein>
    <recommendedName>
        <fullName evidence="12">HSF-type DNA-binding domain-containing protein</fullName>
    </recommendedName>
</protein>
<keyword evidence="14" id="KW-1185">Reference proteome</keyword>
<evidence type="ECO:0000256" key="3">
    <source>
        <dbReference type="ARBA" id="ARBA00022553"/>
    </source>
</evidence>
<dbReference type="AlphaFoldDB" id="A0ABC8TSW7"/>
<dbReference type="SMART" id="SM00415">
    <property type="entry name" value="HSF"/>
    <property type="match status" value="1"/>
</dbReference>
<organism evidence="13 14">
    <name type="scientific">Ilex paraguariensis</name>
    <name type="common">yerba mate</name>
    <dbReference type="NCBI Taxonomy" id="185542"/>
    <lineage>
        <taxon>Eukaryota</taxon>
        <taxon>Viridiplantae</taxon>
        <taxon>Streptophyta</taxon>
        <taxon>Embryophyta</taxon>
        <taxon>Tracheophyta</taxon>
        <taxon>Spermatophyta</taxon>
        <taxon>Magnoliopsida</taxon>
        <taxon>eudicotyledons</taxon>
        <taxon>Gunneridae</taxon>
        <taxon>Pentapetalae</taxon>
        <taxon>asterids</taxon>
        <taxon>campanulids</taxon>
        <taxon>Aquifoliales</taxon>
        <taxon>Aquifoliaceae</taxon>
        <taxon>Ilex</taxon>
    </lineage>
</organism>
<evidence type="ECO:0000256" key="8">
    <source>
        <dbReference type="ARBA" id="ARBA00023242"/>
    </source>
</evidence>
<dbReference type="PANTHER" id="PTHR10015:SF332">
    <property type="entry name" value="HEAT STRESS TRANSCRIPTION FACTOR C-1"/>
    <property type="match status" value="1"/>
</dbReference>
<dbReference type="PROSITE" id="PS00434">
    <property type="entry name" value="HSF_DOMAIN"/>
    <property type="match status" value="1"/>
</dbReference>
<comment type="subunit">
    <text evidence="2">Homotrimer.</text>
</comment>